<dbReference type="SUPFAM" id="SSF81923">
    <property type="entry name" value="Double Clp-N motif"/>
    <property type="match status" value="1"/>
</dbReference>
<feature type="coiled-coil region" evidence="12">
    <location>
        <begin position="413"/>
        <end position="493"/>
    </location>
</feature>
<dbReference type="PROSITE" id="PS00870">
    <property type="entry name" value="CLPAB_1"/>
    <property type="match status" value="1"/>
</dbReference>
<dbReference type="FunFam" id="3.40.50.300:FF:000120">
    <property type="entry name" value="ATP-dependent chaperone ClpB"/>
    <property type="match status" value="1"/>
</dbReference>
<dbReference type="Pfam" id="PF07724">
    <property type="entry name" value="AAA_2"/>
    <property type="match status" value="1"/>
</dbReference>
<evidence type="ECO:0000313" key="15">
    <source>
        <dbReference type="Proteomes" id="UP000234641"/>
    </source>
</evidence>
<dbReference type="SUPFAM" id="SSF52540">
    <property type="entry name" value="P-loop containing nucleoside triphosphate hydrolases"/>
    <property type="match status" value="2"/>
</dbReference>
<protein>
    <recommendedName>
        <fullName evidence="12">Chaperone protein ClpB</fullName>
    </recommendedName>
</protein>
<keyword evidence="12" id="KW-0963">Cytoplasm</keyword>
<dbReference type="InterPro" id="IPR018368">
    <property type="entry name" value="ClpA/B_CS1"/>
</dbReference>
<evidence type="ECO:0000256" key="9">
    <source>
        <dbReference type="ARBA" id="ARBA00026057"/>
    </source>
</evidence>
<evidence type="ECO:0000256" key="2">
    <source>
        <dbReference type="ARBA" id="ARBA00008675"/>
    </source>
</evidence>
<dbReference type="InterPro" id="IPR050130">
    <property type="entry name" value="ClpA_ClpB"/>
</dbReference>
<keyword evidence="4 11" id="KW-0547">Nucleotide-binding</keyword>
<dbReference type="CDD" id="cd00009">
    <property type="entry name" value="AAA"/>
    <property type="match status" value="1"/>
</dbReference>
<comment type="subunit">
    <text evidence="9">Homohexamer. The oligomerization is ATP-dependent.</text>
</comment>
<dbReference type="AlphaFoldDB" id="A0A2H1IR01"/>
<evidence type="ECO:0000256" key="6">
    <source>
        <dbReference type="ARBA" id="ARBA00023016"/>
    </source>
</evidence>
<dbReference type="FunFam" id="1.10.8.60:FF:000017">
    <property type="entry name" value="ATP-dependent chaperone ClpB"/>
    <property type="match status" value="1"/>
</dbReference>
<dbReference type="Pfam" id="PF00004">
    <property type="entry name" value="AAA"/>
    <property type="match status" value="1"/>
</dbReference>
<dbReference type="PANTHER" id="PTHR11638">
    <property type="entry name" value="ATP-DEPENDENT CLP PROTEASE"/>
    <property type="match status" value="1"/>
</dbReference>
<dbReference type="InterPro" id="IPR019489">
    <property type="entry name" value="Clp_ATPase_C"/>
</dbReference>
<dbReference type="InterPro" id="IPR027417">
    <property type="entry name" value="P-loop_NTPase"/>
</dbReference>
<accession>A0A2H1IR01</accession>
<dbReference type="GO" id="GO:0042026">
    <property type="term" value="P:protein refolding"/>
    <property type="evidence" value="ECO:0007669"/>
    <property type="project" value="UniProtKB-UniRule"/>
</dbReference>
<proteinExistence type="inferred from homology"/>
<dbReference type="GO" id="GO:0016887">
    <property type="term" value="F:ATP hydrolysis activity"/>
    <property type="evidence" value="ECO:0007669"/>
    <property type="project" value="InterPro"/>
</dbReference>
<dbReference type="Gene3D" id="1.10.8.60">
    <property type="match status" value="1"/>
</dbReference>
<evidence type="ECO:0000256" key="8">
    <source>
        <dbReference type="ARBA" id="ARBA00023186"/>
    </source>
</evidence>
<dbReference type="InterPro" id="IPR003593">
    <property type="entry name" value="AAA+_ATPase"/>
</dbReference>
<dbReference type="Pfam" id="PF10431">
    <property type="entry name" value="ClpB_D2-small"/>
    <property type="match status" value="1"/>
</dbReference>
<name>A0A2H1IR01_BRELN</name>
<dbReference type="Gene3D" id="3.40.50.300">
    <property type="entry name" value="P-loop containing nucleotide triphosphate hydrolases"/>
    <property type="match status" value="3"/>
</dbReference>
<comment type="subunit">
    <text evidence="12">Homohexamer; The oligomerization is ATP-dependent.</text>
</comment>
<dbReference type="GO" id="GO:0006508">
    <property type="term" value="P:proteolysis"/>
    <property type="evidence" value="ECO:0007669"/>
    <property type="project" value="UniProtKB-KW"/>
</dbReference>
<dbReference type="FunFam" id="3.40.50.300:FF:000010">
    <property type="entry name" value="Chaperone clpB 1, putative"/>
    <property type="match status" value="1"/>
</dbReference>
<dbReference type="FunFam" id="3.40.50.300:FF:000025">
    <property type="entry name" value="ATP-dependent Clp protease subunit"/>
    <property type="match status" value="1"/>
</dbReference>
<dbReference type="InterPro" id="IPR036628">
    <property type="entry name" value="Clp_N_dom_sf"/>
</dbReference>
<dbReference type="GO" id="GO:0008233">
    <property type="term" value="F:peptidase activity"/>
    <property type="evidence" value="ECO:0007669"/>
    <property type="project" value="UniProtKB-KW"/>
</dbReference>
<evidence type="ECO:0000256" key="5">
    <source>
        <dbReference type="ARBA" id="ARBA00022840"/>
    </source>
</evidence>
<keyword evidence="8 11" id="KW-0143">Chaperone</keyword>
<sequence length="868" mass="94144">MDAQMTTKSREALQTAVNDVVARHNNQIEPAHLVAALLKQPDSLASALLTKVGADPQSVLTAIEAVIGGFPTVSGASVSQPGLSRAGLEMMNLAQEEMTSLGDQFVSTEHLLLAAAAGDDGAGETLRANGANRDALLAALPELRGGKKVTSENPEDTMQSLEKFGVDLTATAREGKLDPVIGRDKEVRRVVQVLSRRTKNNPVLIGDPGVGKTAVVEGLAQRIVAGDVPESLRDKTLISLDLSAMVAGAKYRGEFEERLKAVLEEIKNSDGQIITFIDELHTIVGAGAGGDSSMDAGNMLKPMLARGELRMIGATTLDEYRENIEKDPALERRFQQVFVGEPSVEDTIAILRGLKERYEAHHKVSINDGALVAAATMSDRYITGRQLPDKAIDLVDEAASRLRMEIDSAPVEIDELRRAVDRLKMEEMALSKETDSASAERLTALRADLADKEEELRSLEATWESQRAGLNRVGELKTKLDELRSQAEKAQRDTDLETASRLLYGEIPAVQKEIAEAEAAEAQADAGQTSDPMVSDKVSSSDIAEVVSSWTGIPAGRLVQGEVEKLLEAENILGERLIGQKNAVAAVSDAIRRSRAGVADPDRPTGSFLFLGPTGVGKTELAKSLADFLFDDEKALIRIDMSEYGEKHTVSRLVGAPPGYVGYDEGGQLTEAVRRRPYSVVLLDEVEKAHPSVFDILLQVLDDGRLTDGQGRTVDFRNTILILTSNLGSQFLVDTNLSTEEQRSKVLDVVHSTFKPEFLNRLDDIVLFDALSQTELASIVDLQIAHMSRRLSDRRISLEVTQGAEDWLALEGYDPAFGARPLRRLVQREIGDKLARALLAGDIVDGDTVVVDLPEDPEATGLELRPKR</sequence>
<keyword evidence="14" id="KW-0645">Protease</keyword>
<keyword evidence="6 12" id="KW-0346">Stress response</keyword>
<evidence type="ECO:0000256" key="10">
    <source>
        <dbReference type="PROSITE-ProRule" id="PRU01251"/>
    </source>
</evidence>
<dbReference type="InterPro" id="IPR028299">
    <property type="entry name" value="ClpA/B_CS2"/>
</dbReference>
<dbReference type="Proteomes" id="UP000234641">
    <property type="component" value="Unassembled WGS sequence"/>
</dbReference>
<dbReference type="InterPro" id="IPR003959">
    <property type="entry name" value="ATPase_AAA_core"/>
</dbReference>
<keyword evidence="7 12" id="KW-0175">Coiled coil</keyword>
<evidence type="ECO:0000313" key="14">
    <source>
        <dbReference type="EMBL" id="SMX77412.1"/>
    </source>
</evidence>
<dbReference type="GO" id="GO:0005524">
    <property type="term" value="F:ATP binding"/>
    <property type="evidence" value="ECO:0007669"/>
    <property type="project" value="UniProtKB-UniRule"/>
</dbReference>
<comment type="function">
    <text evidence="12">Part of a stress-induced multi-chaperone system, it is involved in the recovery of the cell from heat-induced damage, in cooperation with DnaK, DnaJ and GrpE.</text>
</comment>
<reference evidence="14 15" key="1">
    <citation type="submission" date="2017-03" db="EMBL/GenBank/DDBJ databases">
        <authorList>
            <person name="Afonso C.L."/>
            <person name="Miller P.J."/>
            <person name="Scott M.A."/>
            <person name="Spackman E."/>
            <person name="Goraichik I."/>
            <person name="Dimitrov K.M."/>
            <person name="Suarez D.L."/>
            <person name="Swayne D.E."/>
        </authorList>
    </citation>
    <scope>NUCLEOTIDE SEQUENCE [LARGE SCALE GENOMIC DNA]</scope>
    <source>
        <strain evidence="14 15">ATCC 9172</strain>
    </source>
</reference>
<evidence type="ECO:0000256" key="4">
    <source>
        <dbReference type="ARBA" id="ARBA00022741"/>
    </source>
</evidence>
<evidence type="ECO:0000256" key="11">
    <source>
        <dbReference type="RuleBase" id="RU004432"/>
    </source>
</evidence>
<dbReference type="InterPro" id="IPR001270">
    <property type="entry name" value="ClpA/B"/>
</dbReference>
<dbReference type="SMART" id="SM00382">
    <property type="entry name" value="AAA"/>
    <property type="match status" value="2"/>
</dbReference>
<dbReference type="PANTHER" id="PTHR11638:SF18">
    <property type="entry name" value="HEAT SHOCK PROTEIN 104"/>
    <property type="match status" value="1"/>
</dbReference>
<dbReference type="NCBIfam" id="TIGR03346">
    <property type="entry name" value="chaperone_ClpB"/>
    <property type="match status" value="1"/>
</dbReference>
<evidence type="ECO:0000256" key="7">
    <source>
        <dbReference type="ARBA" id="ARBA00023054"/>
    </source>
</evidence>
<dbReference type="PRINTS" id="PR00300">
    <property type="entry name" value="CLPPROTEASEA"/>
</dbReference>
<dbReference type="GeneID" id="303222796"/>
<dbReference type="PROSITE" id="PS51903">
    <property type="entry name" value="CLP_R"/>
    <property type="match status" value="1"/>
</dbReference>
<dbReference type="RefSeq" id="WP_101554354.1">
    <property type="nucleotide sequence ID" value="NZ_FXYY01000006.1"/>
</dbReference>
<evidence type="ECO:0000259" key="13">
    <source>
        <dbReference type="PROSITE" id="PS51903"/>
    </source>
</evidence>
<dbReference type="PROSITE" id="PS00871">
    <property type="entry name" value="CLPAB_2"/>
    <property type="match status" value="1"/>
</dbReference>
<dbReference type="GO" id="GO:0034605">
    <property type="term" value="P:cellular response to heat"/>
    <property type="evidence" value="ECO:0007669"/>
    <property type="project" value="TreeGrafter"/>
</dbReference>
<keyword evidence="3 10" id="KW-0677">Repeat</keyword>
<dbReference type="Pfam" id="PF17871">
    <property type="entry name" value="AAA_lid_9"/>
    <property type="match status" value="1"/>
</dbReference>
<dbReference type="Pfam" id="PF02861">
    <property type="entry name" value="Clp_N"/>
    <property type="match status" value="1"/>
</dbReference>
<dbReference type="EMBL" id="FXYY01000006">
    <property type="protein sequence ID" value="SMX77412.1"/>
    <property type="molecule type" value="Genomic_DNA"/>
</dbReference>
<dbReference type="CDD" id="cd19499">
    <property type="entry name" value="RecA-like_ClpB_Hsp104-like"/>
    <property type="match status" value="1"/>
</dbReference>
<gene>
    <name evidence="12" type="primary">clpB</name>
    <name evidence="14" type="ORF">BLIN9172_01323</name>
</gene>
<dbReference type="GO" id="GO:0005737">
    <property type="term" value="C:cytoplasm"/>
    <property type="evidence" value="ECO:0007669"/>
    <property type="project" value="UniProtKB-SubCell"/>
</dbReference>
<dbReference type="InterPro" id="IPR017730">
    <property type="entry name" value="Chaperonin_ClpB"/>
</dbReference>
<dbReference type="SMART" id="SM01086">
    <property type="entry name" value="ClpB_D2-small"/>
    <property type="match status" value="1"/>
</dbReference>
<evidence type="ECO:0000256" key="3">
    <source>
        <dbReference type="ARBA" id="ARBA00022737"/>
    </source>
</evidence>
<dbReference type="Gene3D" id="1.10.1780.10">
    <property type="entry name" value="Clp, N-terminal domain"/>
    <property type="match status" value="1"/>
</dbReference>
<evidence type="ECO:0000256" key="12">
    <source>
        <dbReference type="RuleBase" id="RU362034"/>
    </source>
</evidence>
<evidence type="ECO:0000256" key="1">
    <source>
        <dbReference type="ARBA" id="ARBA00004496"/>
    </source>
</evidence>
<comment type="subcellular location">
    <subcellularLocation>
        <location evidence="1 12">Cytoplasm</location>
    </subcellularLocation>
</comment>
<organism evidence="14 15">
    <name type="scientific">Brevibacterium linens ATCC 9172</name>
    <dbReference type="NCBI Taxonomy" id="1255617"/>
    <lineage>
        <taxon>Bacteria</taxon>
        <taxon>Bacillati</taxon>
        <taxon>Actinomycetota</taxon>
        <taxon>Actinomycetes</taxon>
        <taxon>Micrococcales</taxon>
        <taxon>Brevibacteriaceae</taxon>
        <taxon>Brevibacterium</taxon>
    </lineage>
</organism>
<feature type="domain" description="Clp R" evidence="13">
    <location>
        <begin position="1"/>
        <end position="146"/>
    </location>
</feature>
<dbReference type="InterPro" id="IPR041546">
    <property type="entry name" value="ClpA/ClpB_AAA_lid"/>
</dbReference>
<dbReference type="InterPro" id="IPR004176">
    <property type="entry name" value="Clp_R_N"/>
</dbReference>
<keyword evidence="14" id="KW-0378">Hydrolase</keyword>
<comment type="similarity">
    <text evidence="2 11">Belongs to the ClpA/ClpB family.</text>
</comment>
<keyword evidence="5 11" id="KW-0067">ATP-binding</keyword>